<reference evidence="11 12" key="1">
    <citation type="submission" date="2020-04" db="EMBL/GenBank/DDBJ databases">
        <title>Perkinsus olseni comparative genomics.</title>
        <authorList>
            <person name="Bogema D.R."/>
        </authorList>
    </citation>
    <scope>NUCLEOTIDE SEQUENCE [LARGE SCALE GENOMIC DNA]</scope>
    <source>
        <strain evidence="11">ATCC PRA-179</strain>
    </source>
</reference>
<evidence type="ECO:0000256" key="2">
    <source>
        <dbReference type="ARBA" id="ARBA00004286"/>
    </source>
</evidence>
<keyword evidence="7" id="KW-0544">Nucleosome core</keyword>
<evidence type="ECO:0000259" key="10">
    <source>
        <dbReference type="PROSITE" id="PS51391"/>
    </source>
</evidence>
<gene>
    <name evidence="11" type="ORF">FOZ61_003992</name>
</gene>
<feature type="domain" description="CID" evidence="10">
    <location>
        <begin position="216"/>
        <end position="365"/>
    </location>
</feature>
<dbReference type="InterPro" id="IPR008942">
    <property type="entry name" value="ENTH_VHS"/>
</dbReference>
<accession>A0A7J6MD17</accession>
<dbReference type="EMBL" id="JABAHT010000023">
    <property type="protein sequence ID" value="KAF4669488.1"/>
    <property type="molecule type" value="Genomic_DNA"/>
</dbReference>
<dbReference type="PROSITE" id="PS00322">
    <property type="entry name" value="HISTONE_H3_1"/>
    <property type="match status" value="1"/>
</dbReference>
<evidence type="ECO:0000256" key="1">
    <source>
        <dbReference type="ARBA" id="ARBA00004123"/>
    </source>
</evidence>
<feature type="compositionally biased region" description="Low complexity" evidence="9">
    <location>
        <begin position="513"/>
        <end position="525"/>
    </location>
</feature>
<feature type="compositionally biased region" description="Pro residues" evidence="9">
    <location>
        <begin position="87"/>
        <end position="107"/>
    </location>
</feature>
<feature type="compositionally biased region" description="Low complexity" evidence="9">
    <location>
        <begin position="412"/>
        <end position="421"/>
    </location>
</feature>
<dbReference type="OrthoDB" id="4025405at2759"/>
<feature type="region of interest" description="Disordered" evidence="9">
    <location>
        <begin position="1"/>
        <end position="191"/>
    </location>
</feature>
<dbReference type="PROSITE" id="PS51391">
    <property type="entry name" value="CID"/>
    <property type="match status" value="1"/>
</dbReference>
<feature type="compositionally biased region" description="Basic and acidic residues" evidence="9">
    <location>
        <begin position="526"/>
        <end position="538"/>
    </location>
</feature>
<dbReference type="Proteomes" id="UP000570595">
    <property type="component" value="Unassembled WGS sequence"/>
</dbReference>
<evidence type="ECO:0000256" key="4">
    <source>
        <dbReference type="ARBA" id="ARBA00022454"/>
    </source>
</evidence>
<sequence length="1234" mass="136419">MWNGPPPAAGPMQMGGGPPPPGYYPPNTQQWPGPPPMPPPQQQPLGGYPLPQGQAWPPQHQQQQWGGGGRMRAWSDEGQSPPQQAFYPPPEHPLGPPQQQRQPPPLPWQQQQHPPSYMPPANQQFPSQVPPMPYVGGQQQQPPPYSQPLPYAHPPPPAQMSYGGPPPQHGGFMPPPRPPQQQQQPIPPPAPIEEKFSKELQAIADNYHLPDTTANLNPQLAARYGAIIVSLAGGVPASDDSIRDAAAWLLENRQQTSAIAASLLRSMRMPKDGHHAMSMLFVIHEVLQRTSGPQGVVVRVLLKNYLPWMCRAAYGACYNRNSRKPGHDLTPQQKNVTRLIQIWKDQGIITADEARDFDKLATEEHAFAKPPPEPPLLLPSMIYGGLHGEGSKDTGKRHQYRTPSEKSDPKAAAEAAAAAAKAKPKPPPPLQGYYSDRPATAENVSVGVLASLVKASGRRAREQQVAVVPYTPLDPVVLAMVPQYLSAEPRPPERAVALIESLIPLKDDSDLESVSSRSSSPSKSGTKSESRSTSRSRESAPPAKIPRRSNFSDAPPVISDFNISDPVEAFRARAKTKYVNMCEHNRRATQEAAEKIVERLEVPSIFDRLAGSCPDYLRSSKTHTKKSEAAMMTTAVEEILGDAETSCIDWSRVEGLQQKFSKGSKSPQLDYCVQEPVILKNGVKVHILGVVHSSEASALNVEKALEQLEVNCVALESDLARTEARRKFQLPLMERFKGKWSALTDLKDMGGQGATFEELVSARLVSVSGNAERTQFLAACGSVSGMPELTAIHETKRRGLPLHSIDMLETLKLIQNNEMEKAKDTAKRIGDLPESLLRMISDEQTVFETYLRLIYGEEAVAKCGANQLDSAVAYRQATSNATLDHSSSARRLAELEHRSPPHADFLLGEMHRLFRPKYYLSHVFLRDVFMAYKIGALSRELSEGDAVLAVVGGVHVQGIRELLSQENPPCDIHALACCFVDAEVLRRVWMDVFEIDLSAAASRGGMFKGRLMVPQADEVEQLRDELLRRIFVQKRVQQWDAAGQCWKNVEMKEAEEPAQETGGVDSAEERKAYGVLLLEGRINPYPLEIEVLSFHSISMARTKQTARKSTGGKAPRKQLASKAARKSTPSTGGIKKPHRYRPGTVALREIRRYQKSTDLLIRKLPFQRLVREVAQDFKTDLRFQTSAVMALQEAAEAYLVGLFEDTNLCAIHAKRVTIMPKDMQLARRIRGERS</sequence>
<protein>
    <recommendedName>
        <fullName evidence="10">CID domain-containing protein</fullName>
    </recommendedName>
</protein>
<evidence type="ECO:0000256" key="5">
    <source>
        <dbReference type="ARBA" id="ARBA00023125"/>
    </source>
</evidence>
<dbReference type="PROSITE" id="PS00959">
    <property type="entry name" value="HISTONE_H3_2"/>
    <property type="match status" value="1"/>
</dbReference>
<dbReference type="InterPro" id="IPR009072">
    <property type="entry name" value="Histone-fold"/>
</dbReference>
<dbReference type="SMART" id="SM00428">
    <property type="entry name" value="H3"/>
    <property type="match status" value="1"/>
</dbReference>
<dbReference type="GO" id="GO:0030527">
    <property type="term" value="F:structural constituent of chromatin"/>
    <property type="evidence" value="ECO:0007669"/>
    <property type="project" value="InterPro"/>
</dbReference>
<keyword evidence="6" id="KW-0539">Nucleus</keyword>
<feature type="region of interest" description="Disordered" evidence="9">
    <location>
        <begin position="387"/>
        <end position="436"/>
    </location>
</feature>
<keyword evidence="5" id="KW-0238">DNA-binding</keyword>
<keyword evidence="8" id="KW-0175">Coiled coil</keyword>
<dbReference type="InterPro" id="IPR007125">
    <property type="entry name" value="H2A/H2B/H3"/>
</dbReference>
<evidence type="ECO:0000256" key="9">
    <source>
        <dbReference type="SAM" id="MobiDB-lite"/>
    </source>
</evidence>
<comment type="similarity">
    <text evidence="3">Belongs to the histone H3 family.</text>
</comment>
<feature type="region of interest" description="Disordered" evidence="9">
    <location>
        <begin position="1103"/>
        <end position="1141"/>
    </location>
</feature>
<feature type="compositionally biased region" description="Pro residues" evidence="9">
    <location>
        <begin position="141"/>
        <end position="191"/>
    </location>
</feature>
<dbReference type="GO" id="GO:0003677">
    <property type="term" value="F:DNA binding"/>
    <property type="evidence" value="ECO:0007669"/>
    <property type="project" value="UniProtKB-KW"/>
</dbReference>
<dbReference type="InterPro" id="IPR006569">
    <property type="entry name" value="CID_dom"/>
</dbReference>
<dbReference type="FunFam" id="1.10.20.10:FF:000001">
    <property type="entry name" value="Histone H3"/>
    <property type="match status" value="1"/>
</dbReference>
<keyword evidence="4" id="KW-0158">Chromosome</keyword>
<feature type="region of interest" description="Disordered" evidence="9">
    <location>
        <begin position="509"/>
        <end position="557"/>
    </location>
</feature>
<evidence type="ECO:0000313" key="12">
    <source>
        <dbReference type="Proteomes" id="UP000570595"/>
    </source>
</evidence>
<feature type="coiled-coil region" evidence="8">
    <location>
        <begin position="698"/>
        <end position="725"/>
    </location>
</feature>
<comment type="caution">
    <text evidence="11">The sequence shown here is derived from an EMBL/GenBank/DDBJ whole genome shotgun (WGS) entry which is preliminary data.</text>
</comment>
<dbReference type="AlphaFoldDB" id="A0A7J6MD17"/>
<dbReference type="GO" id="GO:0046982">
    <property type="term" value="F:protein heterodimerization activity"/>
    <property type="evidence" value="ECO:0007669"/>
    <property type="project" value="InterPro"/>
</dbReference>
<dbReference type="PANTHER" id="PTHR11426">
    <property type="entry name" value="HISTONE H3"/>
    <property type="match status" value="1"/>
</dbReference>
<evidence type="ECO:0000256" key="7">
    <source>
        <dbReference type="ARBA" id="ARBA00023269"/>
    </source>
</evidence>
<proteinExistence type="inferred from homology"/>
<dbReference type="CDD" id="cd22911">
    <property type="entry name" value="HFD_H3"/>
    <property type="match status" value="1"/>
</dbReference>
<dbReference type="Pfam" id="PF04818">
    <property type="entry name" value="CID"/>
    <property type="match status" value="1"/>
</dbReference>
<organism evidence="11 12">
    <name type="scientific">Perkinsus olseni</name>
    <name type="common">Perkinsus atlanticus</name>
    <dbReference type="NCBI Taxonomy" id="32597"/>
    <lineage>
        <taxon>Eukaryota</taxon>
        <taxon>Sar</taxon>
        <taxon>Alveolata</taxon>
        <taxon>Perkinsozoa</taxon>
        <taxon>Perkinsea</taxon>
        <taxon>Perkinsida</taxon>
        <taxon>Perkinsidae</taxon>
        <taxon>Perkinsus</taxon>
    </lineage>
</organism>
<feature type="compositionally biased region" description="Low complexity" evidence="9">
    <location>
        <begin position="43"/>
        <end position="64"/>
    </location>
</feature>
<name>A0A7J6MD17_PEROL</name>
<evidence type="ECO:0000256" key="6">
    <source>
        <dbReference type="ARBA" id="ARBA00023242"/>
    </source>
</evidence>
<dbReference type="Gene3D" id="1.25.40.90">
    <property type="match status" value="1"/>
</dbReference>
<dbReference type="SUPFAM" id="SSF47113">
    <property type="entry name" value="Histone-fold"/>
    <property type="match status" value="1"/>
</dbReference>
<evidence type="ECO:0000256" key="3">
    <source>
        <dbReference type="ARBA" id="ARBA00010343"/>
    </source>
</evidence>
<dbReference type="Gene3D" id="1.10.20.10">
    <property type="entry name" value="Histone, subunit A"/>
    <property type="match status" value="1"/>
</dbReference>
<dbReference type="GO" id="GO:0000786">
    <property type="term" value="C:nucleosome"/>
    <property type="evidence" value="ECO:0007669"/>
    <property type="project" value="UniProtKB-KW"/>
</dbReference>
<evidence type="ECO:0000256" key="8">
    <source>
        <dbReference type="SAM" id="Coils"/>
    </source>
</evidence>
<dbReference type="GO" id="GO:0005654">
    <property type="term" value="C:nucleoplasm"/>
    <property type="evidence" value="ECO:0007669"/>
    <property type="project" value="UniProtKB-ARBA"/>
</dbReference>
<dbReference type="InterPro" id="IPR000164">
    <property type="entry name" value="Histone_H3/CENP-A"/>
</dbReference>
<feature type="compositionally biased region" description="Pro residues" evidence="9">
    <location>
        <begin position="32"/>
        <end position="42"/>
    </location>
</feature>
<dbReference type="PRINTS" id="PR00622">
    <property type="entry name" value="HISTONEH3"/>
</dbReference>
<dbReference type="Pfam" id="PF00125">
    <property type="entry name" value="Histone"/>
    <property type="match status" value="1"/>
</dbReference>
<evidence type="ECO:0000313" key="11">
    <source>
        <dbReference type="EMBL" id="KAF4669488.1"/>
    </source>
</evidence>
<comment type="subcellular location">
    <subcellularLocation>
        <location evidence="2">Chromosome</location>
    </subcellularLocation>
    <subcellularLocation>
        <location evidence="1">Nucleus</location>
    </subcellularLocation>
</comment>